<dbReference type="PANTHER" id="PTHR12526">
    <property type="entry name" value="GLYCOSYLTRANSFERASE"/>
    <property type="match status" value="1"/>
</dbReference>
<organism evidence="2 3">
    <name type="scientific">Flectobacillus rivi</name>
    <dbReference type="NCBI Taxonomy" id="2984209"/>
    <lineage>
        <taxon>Bacteria</taxon>
        <taxon>Pseudomonadati</taxon>
        <taxon>Bacteroidota</taxon>
        <taxon>Cytophagia</taxon>
        <taxon>Cytophagales</taxon>
        <taxon>Flectobacillaceae</taxon>
        <taxon>Flectobacillus</taxon>
    </lineage>
</organism>
<evidence type="ECO:0000313" key="3">
    <source>
        <dbReference type="Proteomes" id="UP001225761"/>
    </source>
</evidence>
<dbReference type="GO" id="GO:0016757">
    <property type="term" value="F:glycosyltransferase activity"/>
    <property type="evidence" value="ECO:0007669"/>
    <property type="project" value="UniProtKB-KW"/>
</dbReference>
<evidence type="ECO:0000313" key="2">
    <source>
        <dbReference type="EMBL" id="MDI9873358.1"/>
    </source>
</evidence>
<proteinExistence type="predicted"/>
<keyword evidence="3" id="KW-1185">Reference proteome</keyword>
<keyword evidence="2" id="KW-0808">Transferase</keyword>
<sequence length="354" mass="39691">MSFKNLSTQAIALIIPDFDFGGEEKRVLFFVNNYVNHFKEVFLFAPNGKSAASLDKRVKHIIVETRKYKNIFRIIKSLKDNNITFLQGHKRATLPYLVAAEKLLGIKSCFNFDNIYLNNGVSNLLMPKTIIYLSDILKAHYLPFFPNHDNKVINMGGDFLTPIEGDDIENVKIELGIKNKFTILSLGRLSSQKNQKMLVEALTIIADIDFKVLFVGEGPLENALKNMCLEMNLLDKVQFLGHRKDVNVLLSISDALVQSSIFEGFPNVFIEATSLGIPIIATNVGSSKTLVQDNGILIESGDTSGLANAIKKMAQNLERYKLNAILMKESDFFKQFHKSVMLNGYLSHYASSAL</sequence>
<dbReference type="InterPro" id="IPR001296">
    <property type="entry name" value="Glyco_trans_1"/>
</dbReference>
<dbReference type="Gene3D" id="3.40.50.2000">
    <property type="entry name" value="Glycogen Phosphorylase B"/>
    <property type="match status" value="2"/>
</dbReference>
<dbReference type="EC" id="2.4.-.-" evidence="2"/>
<gene>
    <name evidence="2" type="ORF">QM481_02410</name>
</gene>
<accession>A0ABT6YX06</accession>
<dbReference type="Pfam" id="PF00534">
    <property type="entry name" value="Glycos_transf_1"/>
    <property type="match status" value="1"/>
</dbReference>
<evidence type="ECO:0000259" key="1">
    <source>
        <dbReference type="Pfam" id="PF00534"/>
    </source>
</evidence>
<dbReference type="RefSeq" id="WP_283380519.1">
    <property type="nucleotide sequence ID" value="NZ_JASHIE010000001.1"/>
</dbReference>
<dbReference type="EMBL" id="JASHIE010000001">
    <property type="protein sequence ID" value="MDI9873358.1"/>
    <property type="molecule type" value="Genomic_DNA"/>
</dbReference>
<dbReference type="SUPFAM" id="SSF53756">
    <property type="entry name" value="UDP-Glycosyltransferase/glycogen phosphorylase"/>
    <property type="match status" value="1"/>
</dbReference>
<dbReference type="PANTHER" id="PTHR12526:SF630">
    <property type="entry name" value="GLYCOSYLTRANSFERASE"/>
    <property type="match status" value="1"/>
</dbReference>
<comment type="caution">
    <text evidence="2">The sequence shown here is derived from an EMBL/GenBank/DDBJ whole genome shotgun (WGS) entry which is preliminary data.</text>
</comment>
<protein>
    <submittedName>
        <fullName evidence="2">Glycosyltransferase</fullName>
        <ecNumber evidence="2">2.4.-.-</ecNumber>
    </submittedName>
</protein>
<dbReference type="Proteomes" id="UP001225761">
    <property type="component" value="Unassembled WGS sequence"/>
</dbReference>
<feature type="domain" description="Glycosyl transferase family 1" evidence="1">
    <location>
        <begin position="170"/>
        <end position="317"/>
    </location>
</feature>
<reference evidence="2 3" key="1">
    <citation type="submission" date="2023-05" db="EMBL/GenBank/DDBJ databases">
        <title>Novel species of genus Flectobacillus isolated from stream in China.</title>
        <authorList>
            <person name="Lu H."/>
        </authorList>
    </citation>
    <scope>NUCLEOTIDE SEQUENCE [LARGE SCALE GENOMIC DNA]</scope>
    <source>
        <strain evidence="2 3">LFS242W</strain>
    </source>
</reference>
<name>A0ABT6YX06_9BACT</name>
<keyword evidence="2" id="KW-0328">Glycosyltransferase</keyword>